<feature type="transmembrane region" description="Helical" evidence="10">
    <location>
        <begin position="230"/>
        <end position="252"/>
    </location>
</feature>
<evidence type="ECO:0000256" key="8">
    <source>
        <dbReference type="RuleBase" id="RU003793"/>
    </source>
</evidence>
<name>A0A537JX63_9BACT</name>
<evidence type="ECO:0000256" key="5">
    <source>
        <dbReference type="ARBA" id="ARBA00022692"/>
    </source>
</evidence>
<keyword evidence="9" id="KW-0489">Methyltransferase</keyword>
<feature type="domain" description="Prepilin type IV endopeptidase peptidase" evidence="11">
    <location>
        <begin position="100"/>
        <end position="213"/>
    </location>
</feature>
<feature type="domain" description="Prepilin peptidase A24 N-terminal" evidence="12">
    <location>
        <begin position="8"/>
        <end position="89"/>
    </location>
</feature>
<keyword evidence="3" id="KW-1003">Cell membrane</keyword>
<dbReference type="Gene3D" id="1.20.120.1220">
    <property type="match status" value="1"/>
</dbReference>
<evidence type="ECO:0000256" key="1">
    <source>
        <dbReference type="ARBA" id="ARBA00004429"/>
    </source>
</evidence>
<feature type="transmembrane region" description="Helical" evidence="10">
    <location>
        <begin position="96"/>
        <end position="114"/>
    </location>
</feature>
<comment type="similarity">
    <text evidence="2 8">Belongs to the peptidase A24 family.</text>
</comment>
<dbReference type="PANTHER" id="PTHR30487:SF0">
    <property type="entry name" value="PREPILIN LEADER PEPTIDASE_N-METHYLTRANSFERASE-RELATED"/>
    <property type="match status" value="1"/>
</dbReference>
<keyword evidence="7 10" id="KW-0472">Membrane</keyword>
<dbReference type="InterPro" id="IPR000045">
    <property type="entry name" value="Prepilin_IV_endopep_pep"/>
</dbReference>
<dbReference type="GO" id="GO:0032259">
    <property type="term" value="P:methylation"/>
    <property type="evidence" value="ECO:0007669"/>
    <property type="project" value="UniProtKB-KW"/>
</dbReference>
<keyword evidence="9" id="KW-0645">Protease</keyword>
<keyword evidence="4" id="KW-0997">Cell inner membrane</keyword>
<organism evidence="13 14">
    <name type="scientific">Candidatus Segetimicrobium genomatis</name>
    <dbReference type="NCBI Taxonomy" id="2569760"/>
    <lineage>
        <taxon>Bacteria</taxon>
        <taxon>Bacillati</taxon>
        <taxon>Candidatus Sysuimicrobiota</taxon>
        <taxon>Candidatus Sysuimicrobiia</taxon>
        <taxon>Candidatus Sysuimicrobiales</taxon>
        <taxon>Candidatus Segetimicrobiaceae</taxon>
        <taxon>Candidatus Segetimicrobium</taxon>
    </lineage>
</organism>
<dbReference type="GO" id="GO:0005886">
    <property type="term" value="C:plasma membrane"/>
    <property type="evidence" value="ECO:0007669"/>
    <property type="project" value="UniProtKB-SubCell"/>
</dbReference>
<protein>
    <recommendedName>
        <fullName evidence="9">Prepilin leader peptidase/N-methyltransferase</fullName>
        <ecNumber evidence="9">2.1.1.-</ecNumber>
        <ecNumber evidence="9">3.4.23.43</ecNumber>
    </recommendedName>
</protein>
<accession>A0A537JX63</accession>
<reference evidence="13 14" key="1">
    <citation type="journal article" date="2019" name="Nat. Microbiol.">
        <title>Mediterranean grassland soil C-N compound turnover is dependent on rainfall and depth, and is mediated by genomically divergent microorganisms.</title>
        <authorList>
            <person name="Diamond S."/>
            <person name="Andeer P.F."/>
            <person name="Li Z."/>
            <person name="Crits-Christoph A."/>
            <person name="Burstein D."/>
            <person name="Anantharaman K."/>
            <person name="Lane K.R."/>
            <person name="Thomas B.C."/>
            <person name="Pan C."/>
            <person name="Northen T.R."/>
            <person name="Banfield J.F."/>
        </authorList>
    </citation>
    <scope>NUCLEOTIDE SEQUENCE [LARGE SCALE GENOMIC DNA]</scope>
    <source>
        <strain evidence="13">NP_3</strain>
    </source>
</reference>
<evidence type="ECO:0000313" key="14">
    <source>
        <dbReference type="Proteomes" id="UP000318509"/>
    </source>
</evidence>
<dbReference type="PRINTS" id="PR00864">
    <property type="entry name" value="PREPILNPTASE"/>
</dbReference>
<feature type="transmembrane region" description="Helical" evidence="10">
    <location>
        <begin position="192"/>
        <end position="218"/>
    </location>
</feature>
<evidence type="ECO:0000256" key="7">
    <source>
        <dbReference type="ARBA" id="ARBA00023136"/>
    </source>
</evidence>
<keyword evidence="9" id="KW-0378">Hydrolase</keyword>
<dbReference type="EC" id="3.4.23.43" evidence="9"/>
<evidence type="ECO:0000256" key="3">
    <source>
        <dbReference type="ARBA" id="ARBA00022475"/>
    </source>
</evidence>
<evidence type="ECO:0000313" key="13">
    <source>
        <dbReference type="EMBL" id="TMI87862.1"/>
    </source>
</evidence>
<evidence type="ECO:0000256" key="6">
    <source>
        <dbReference type="ARBA" id="ARBA00022989"/>
    </source>
</evidence>
<sequence>MGIVAFALGLIVGSFVNVCIYRLPRRESVVWPGSHCPHCQAPIRWYDNIPLLSFALLGGRCRRCRAPISWRYPLVEFLTAALFVQSVAAFGVSLRALQSLVLGTLLLIVFFVDLDHYIIPNRITYPGTVIGLLFAALSDGRVDWRHAAVAAVTALALGGGFVLVNVLSAWILGQEGMGMGDAKLAAMIGAFLGWPIGAVAILMGVFIGGALGVGLLALRLKGRREQIPFGPAMAAGALAAMWWGPGLLNWYLTKMLG</sequence>
<dbReference type="InterPro" id="IPR010627">
    <property type="entry name" value="Prepilin_pept_A24_N"/>
</dbReference>
<dbReference type="GO" id="GO:0004190">
    <property type="term" value="F:aspartic-type endopeptidase activity"/>
    <property type="evidence" value="ECO:0007669"/>
    <property type="project" value="UniProtKB-EC"/>
</dbReference>
<evidence type="ECO:0000256" key="10">
    <source>
        <dbReference type="SAM" id="Phobius"/>
    </source>
</evidence>
<dbReference type="GO" id="GO:0006465">
    <property type="term" value="P:signal peptide processing"/>
    <property type="evidence" value="ECO:0007669"/>
    <property type="project" value="TreeGrafter"/>
</dbReference>
<dbReference type="Pfam" id="PF06750">
    <property type="entry name" value="A24_N_bact"/>
    <property type="match status" value="1"/>
</dbReference>
<dbReference type="EMBL" id="VBAK01000150">
    <property type="protein sequence ID" value="TMI87862.1"/>
    <property type="molecule type" value="Genomic_DNA"/>
</dbReference>
<dbReference type="Proteomes" id="UP000318509">
    <property type="component" value="Unassembled WGS sequence"/>
</dbReference>
<comment type="function">
    <text evidence="9">Plays an essential role in type IV pili and type II pseudopili formation by proteolytically removing the leader sequence from substrate proteins and subsequently monomethylating the alpha-amino group of the newly exposed N-terminal phenylalanine.</text>
</comment>
<evidence type="ECO:0000259" key="11">
    <source>
        <dbReference type="Pfam" id="PF01478"/>
    </source>
</evidence>
<keyword evidence="5 9" id="KW-0812">Transmembrane</keyword>
<evidence type="ECO:0000256" key="9">
    <source>
        <dbReference type="RuleBase" id="RU003794"/>
    </source>
</evidence>
<dbReference type="InterPro" id="IPR014032">
    <property type="entry name" value="Peptidase_A24A_bac"/>
</dbReference>
<evidence type="ECO:0000256" key="4">
    <source>
        <dbReference type="ARBA" id="ARBA00022519"/>
    </source>
</evidence>
<feature type="transmembrane region" description="Helical" evidence="10">
    <location>
        <begin position="6"/>
        <end position="23"/>
    </location>
</feature>
<evidence type="ECO:0000256" key="2">
    <source>
        <dbReference type="ARBA" id="ARBA00005801"/>
    </source>
</evidence>
<keyword evidence="6 10" id="KW-1133">Transmembrane helix</keyword>
<dbReference type="InterPro" id="IPR050882">
    <property type="entry name" value="Prepilin_peptidase/N-MTase"/>
</dbReference>
<evidence type="ECO:0000259" key="12">
    <source>
        <dbReference type="Pfam" id="PF06750"/>
    </source>
</evidence>
<feature type="transmembrane region" description="Helical" evidence="10">
    <location>
        <begin position="147"/>
        <end position="172"/>
    </location>
</feature>
<dbReference type="EC" id="2.1.1.-" evidence="9"/>
<dbReference type="GO" id="GO:0008168">
    <property type="term" value="F:methyltransferase activity"/>
    <property type="evidence" value="ECO:0007669"/>
    <property type="project" value="UniProtKB-KW"/>
</dbReference>
<proteinExistence type="inferred from homology"/>
<gene>
    <name evidence="13" type="ORF">E6H00_14320</name>
</gene>
<keyword evidence="9" id="KW-0511">Multifunctional enzyme</keyword>
<keyword evidence="9" id="KW-0808">Transferase</keyword>
<comment type="caution">
    <text evidence="13">The sequence shown here is derived from an EMBL/GenBank/DDBJ whole genome shotgun (WGS) entry which is preliminary data.</text>
</comment>
<comment type="subcellular location">
    <subcellularLocation>
        <location evidence="1">Cell inner membrane</location>
        <topology evidence="1">Multi-pass membrane protein</topology>
    </subcellularLocation>
    <subcellularLocation>
        <location evidence="9">Cell membrane</location>
        <topology evidence="9">Multi-pass membrane protein</topology>
    </subcellularLocation>
</comment>
<comment type="catalytic activity">
    <reaction evidence="9">
        <text>Typically cleaves a -Gly-|-Phe- bond to release an N-terminal, basic peptide of 5-8 residues from type IV prepilin, and then N-methylates the new N-terminal amino group, the methyl donor being S-adenosyl-L-methionine.</text>
        <dbReference type="EC" id="3.4.23.43"/>
    </reaction>
</comment>
<dbReference type="AlphaFoldDB" id="A0A537JX63"/>
<dbReference type="Pfam" id="PF01478">
    <property type="entry name" value="Peptidase_A24"/>
    <property type="match status" value="1"/>
</dbReference>
<feature type="transmembrane region" description="Helical" evidence="10">
    <location>
        <begin position="70"/>
        <end position="90"/>
    </location>
</feature>
<dbReference type="PANTHER" id="PTHR30487">
    <property type="entry name" value="TYPE 4 PREPILIN-LIKE PROTEINS LEADER PEPTIDE-PROCESSING ENZYME"/>
    <property type="match status" value="1"/>
</dbReference>